<dbReference type="Pfam" id="PF12894">
    <property type="entry name" value="ANAPC4_WD40"/>
    <property type="match status" value="1"/>
</dbReference>
<dbReference type="InterPro" id="IPR001680">
    <property type="entry name" value="WD40_rpt"/>
</dbReference>
<dbReference type="EMBL" id="BPQR01000049">
    <property type="protein sequence ID" value="GJE07623.1"/>
    <property type="molecule type" value="Genomic_DNA"/>
</dbReference>
<reference evidence="2" key="1">
    <citation type="journal article" date="2021" name="Front. Microbiol.">
        <title>Comprehensive Comparative Genomics and Phenotyping of Methylobacterium Species.</title>
        <authorList>
            <person name="Alessa O."/>
            <person name="Ogura Y."/>
            <person name="Fujitani Y."/>
            <person name="Takami H."/>
            <person name="Hayashi T."/>
            <person name="Sahin N."/>
            <person name="Tani A."/>
        </authorList>
    </citation>
    <scope>NUCLEOTIDE SEQUENCE</scope>
    <source>
        <strain evidence="2">LMG 23639</strain>
    </source>
</reference>
<protein>
    <recommendedName>
        <fullName evidence="1">Anaphase-promoting complex subunit 4-like WD40 domain-containing protein</fullName>
    </recommendedName>
</protein>
<dbReference type="SUPFAM" id="SSF63829">
    <property type="entry name" value="Calcium-dependent phosphotriesterase"/>
    <property type="match status" value="1"/>
</dbReference>
<dbReference type="Pfam" id="PF00400">
    <property type="entry name" value="WD40"/>
    <property type="match status" value="1"/>
</dbReference>
<sequence>MPNRRRPRRAGTEVTMSVSQPTLTSHVEAFDAGSHVTAAEWLGTVPVLALGDGTLMLPAEGGPTRLTAHPDAAILVAAGDGTRLLTGGDDGRVVEARADGSLTEIATAKNGAWIDALTLHGDGGFAFSHGRNVVTRDAKGRERTLTVPSSARGLAFAPKGYRLACSHYNGVSLWYPNHETPPELAEWKGSHIDVTWSRDGRFVVTTMQESALHGWRLQPDKGHMRMSGYPGKVRSLSWSADGKWLATSGAEAAIVWPFDSTEGPMGKAPRECGVRPARVSRVAFHPKSPVLAMGYEDGCILLVRFTDASELLVRPAAKGGAVTALTWDARGARLLFGCAEGAAGLLTLPA</sequence>
<feature type="domain" description="Anaphase-promoting complex subunit 4-like WD40" evidence="1">
    <location>
        <begin position="283"/>
        <end position="345"/>
    </location>
</feature>
<accession>A0ABQ4T088</accession>
<comment type="caution">
    <text evidence="2">The sequence shown here is derived from an EMBL/GenBank/DDBJ whole genome shotgun (WGS) entry which is preliminary data.</text>
</comment>
<organism evidence="2 3">
    <name type="scientific">Methylobacterium jeotgali</name>
    <dbReference type="NCBI Taxonomy" id="381630"/>
    <lineage>
        <taxon>Bacteria</taxon>
        <taxon>Pseudomonadati</taxon>
        <taxon>Pseudomonadota</taxon>
        <taxon>Alphaproteobacteria</taxon>
        <taxon>Hyphomicrobiales</taxon>
        <taxon>Methylobacteriaceae</taxon>
        <taxon>Methylobacterium</taxon>
    </lineage>
</organism>
<evidence type="ECO:0000259" key="1">
    <source>
        <dbReference type="Pfam" id="PF12894"/>
    </source>
</evidence>
<dbReference type="Gene3D" id="2.130.10.10">
    <property type="entry name" value="YVTN repeat-like/Quinoprotein amine dehydrogenase"/>
    <property type="match status" value="2"/>
</dbReference>
<gene>
    <name evidence="2" type="ORF">AOPFMNJM_2952</name>
</gene>
<dbReference type="SMART" id="SM00320">
    <property type="entry name" value="WD40"/>
    <property type="match status" value="4"/>
</dbReference>
<proteinExistence type="predicted"/>
<evidence type="ECO:0000313" key="3">
    <source>
        <dbReference type="Proteomes" id="UP001055102"/>
    </source>
</evidence>
<dbReference type="Proteomes" id="UP001055102">
    <property type="component" value="Unassembled WGS sequence"/>
</dbReference>
<reference evidence="2" key="2">
    <citation type="submission" date="2021-08" db="EMBL/GenBank/DDBJ databases">
        <authorList>
            <person name="Tani A."/>
            <person name="Ola A."/>
            <person name="Ogura Y."/>
            <person name="Katsura K."/>
            <person name="Hayashi T."/>
        </authorList>
    </citation>
    <scope>NUCLEOTIDE SEQUENCE</scope>
    <source>
        <strain evidence="2">LMG 23639</strain>
    </source>
</reference>
<keyword evidence="3" id="KW-1185">Reference proteome</keyword>
<evidence type="ECO:0000313" key="2">
    <source>
        <dbReference type="EMBL" id="GJE07623.1"/>
    </source>
</evidence>
<name>A0ABQ4T088_9HYPH</name>
<dbReference type="InterPro" id="IPR024977">
    <property type="entry name" value="Apc4-like_WD40_dom"/>
</dbReference>
<dbReference type="InterPro" id="IPR015943">
    <property type="entry name" value="WD40/YVTN_repeat-like_dom_sf"/>
</dbReference>